<evidence type="ECO:0000313" key="1">
    <source>
        <dbReference type="EMBL" id="CAB4904213.1"/>
    </source>
</evidence>
<dbReference type="AlphaFoldDB" id="A0A6J7GJA1"/>
<protein>
    <submittedName>
        <fullName evidence="1">Unannotated protein</fullName>
    </submittedName>
</protein>
<name>A0A6J7GJA1_9ZZZZ</name>
<organism evidence="1">
    <name type="scientific">freshwater metagenome</name>
    <dbReference type="NCBI Taxonomy" id="449393"/>
    <lineage>
        <taxon>unclassified sequences</taxon>
        <taxon>metagenomes</taxon>
        <taxon>ecological metagenomes</taxon>
    </lineage>
</organism>
<sequence length="119" mass="12889">MDEQANVVLQNEKADALDLQIKTFTETVTALTAKREKLIADSANAIKNKPAITTYAQAITTFKKSITSLTASSALYRKTGKSVETMKKTREYAATQLDQAKGGVAQALDMRSMICAKGL</sequence>
<dbReference type="EMBL" id="CAFBMN010000027">
    <property type="protein sequence ID" value="CAB4904213.1"/>
    <property type="molecule type" value="Genomic_DNA"/>
</dbReference>
<accession>A0A6J7GJA1</accession>
<gene>
    <name evidence="1" type="ORF">UFOPK3587_00663</name>
</gene>
<proteinExistence type="predicted"/>
<reference evidence="1" key="1">
    <citation type="submission" date="2020-05" db="EMBL/GenBank/DDBJ databases">
        <authorList>
            <person name="Chiriac C."/>
            <person name="Salcher M."/>
            <person name="Ghai R."/>
            <person name="Kavagutti S V."/>
        </authorList>
    </citation>
    <scope>NUCLEOTIDE SEQUENCE</scope>
</reference>